<keyword evidence="3" id="KW-1185">Reference proteome</keyword>
<protein>
    <submittedName>
        <fullName evidence="2">RNase A-like domain-containing protein</fullName>
    </submittedName>
</protein>
<dbReference type="RefSeq" id="WP_370561856.1">
    <property type="nucleotide sequence ID" value="NZ_JBFWIB010000001.1"/>
</dbReference>
<evidence type="ECO:0000313" key="2">
    <source>
        <dbReference type="EMBL" id="MEZ0474670.1"/>
    </source>
</evidence>
<dbReference type="Proteomes" id="UP001566331">
    <property type="component" value="Unassembled WGS sequence"/>
</dbReference>
<dbReference type="CDD" id="cd20684">
    <property type="entry name" value="CdiA-CT_Yk_RNaseA-like"/>
    <property type="match status" value="1"/>
</dbReference>
<gene>
    <name evidence="2" type="ORF">AB6713_08565</name>
</gene>
<dbReference type="InterPro" id="IPR041436">
    <property type="entry name" value="RNAse_A_bac"/>
</dbReference>
<comment type="caution">
    <text evidence="2">The sequence shown here is derived from an EMBL/GenBank/DDBJ whole genome shotgun (WGS) entry which is preliminary data.</text>
</comment>
<organism evidence="2 3">
    <name type="scientific">Luteimonas salinilitoris</name>
    <dbReference type="NCBI Taxonomy" id="3237697"/>
    <lineage>
        <taxon>Bacteria</taxon>
        <taxon>Pseudomonadati</taxon>
        <taxon>Pseudomonadota</taxon>
        <taxon>Gammaproteobacteria</taxon>
        <taxon>Lysobacterales</taxon>
        <taxon>Lysobacteraceae</taxon>
        <taxon>Luteimonas</taxon>
    </lineage>
</organism>
<proteinExistence type="predicted"/>
<feature type="domain" description="Bacterial CdiA-CT RNAse A" evidence="1">
    <location>
        <begin position="113"/>
        <end position="223"/>
    </location>
</feature>
<reference evidence="2 3" key="1">
    <citation type="submission" date="2024-07" db="EMBL/GenBank/DDBJ databases">
        <title>Luteimonas salilacus sp. nov., isolated from the shore soil of Salt Lake in Tibet of China.</title>
        <authorList>
            <person name="Zhang X."/>
            <person name="Li A."/>
        </authorList>
    </citation>
    <scope>NUCLEOTIDE SEQUENCE [LARGE SCALE GENOMIC DNA]</scope>
    <source>
        <strain evidence="2 3">B3-2-R+30</strain>
    </source>
</reference>
<accession>A0ABV4HPK9</accession>
<evidence type="ECO:0000259" key="1">
    <source>
        <dbReference type="Pfam" id="PF18431"/>
    </source>
</evidence>
<dbReference type="Pfam" id="PF18431">
    <property type="entry name" value="RNAse_A_bac"/>
    <property type="match status" value="1"/>
</dbReference>
<name>A0ABV4HPK9_9GAMM</name>
<evidence type="ECO:0000313" key="3">
    <source>
        <dbReference type="Proteomes" id="UP001566331"/>
    </source>
</evidence>
<sequence length="226" mass="24006">MHALEAAAVDTDLPQHISDLAERGELTSFLTQTDTAVALAESAPVFAGQLDPLLDRIRDGLSQLPVERLPAVERDAVAATLERLDAHLGPVDGPAPGGEVPGGGLQAHEDAGGHLIERHVGKSEQALVDRVRSENISAASSFRDLPEAEHFVAATLAEHDDRIDAWLGGEGGNRLVVDARFDASTGLSVARGESRAEDVFSVRLVLERSDRLDIGYRIVTGYPSAP</sequence>
<dbReference type="EMBL" id="JBFWIC010000009">
    <property type="protein sequence ID" value="MEZ0474670.1"/>
    <property type="molecule type" value="Genomic_DNA"/>
</dbReference>